<feature type="signal peptide" evidence="10">
    <location>
        <begin position="1"/>
        <end position="43"/>
    </location>
</feature>
<evidence type="ECO:0000256" key="3">
    <source>
        <dbReference type="ARBA" id="ARBA00022452"/>
    </source>
</evidence>
<evidence type="ECO:0000313" key="13">
    <source>
        <dbReference type="EMBL" id="PSB03597.1"/>
    </source>
</evidence>
<dbReference type="InterPro" id="IPR012910">
    <property type="entry name" value="Plug_dom"/>
</dbReference>
<name>A0A2T1C641_9CYAN</name>
<dbReference type="GO" id="GO:0015344">
    <property type="term" value="F:siderophore uptake transmembrane transporter activity"/>
    <property type="evidence" value="ECO:0007669"/>
    <property type="project" value="TreeGrafter"/>
</dbReference>
<dbReference type="Pfam" id="PF07715">
    <property type="entry name" value="Plug"/>
    <property type="match status" value="1"/>
</dbReference>
<evidence type="ECO:0000259" key="12">
    <source>
        <dbReference type="Pfam" id="PF07715"/>
    </source>
</evidence>
<evidence type="ECO:0000256" key="1">
    <source>
        <dbReference type="ARBA" id="ARBA00004571"/>
    </source>
</evidence>
<dbReference type="InterPro" id="IPR036942">
    <property type="entry name" value="Beta-barrel_TonB_sf"/>
</dbReference>
<evidence type="ECO:0000313" key="14">
    <source>
        <dbReference type="Proteomes" id="UP000238762"/>
    </source>
</evidence>
<dbReference type="OrthoDB" id="9759247at2"/>
<comment type="subcellular location">
    <subcellularLocation>
        <location evidence="1 8">Cell outer membrane</location>
        <topology evidence="1 8">Multi-pass membrane protein</topology>
    </subcellularLocation>
</comment>
<accession>A0A2T1C641</accession>
<dbReference type="Proteomes" id="UP000238762">
    <property type="component" value="Unassembled WGS sequence"/>
</dbReference>
<dbReference type="EMBL" id="PVWJ01000028">
    <property type="protein sequence ID" value="PSB03597.1"/>
    <property type="molecule type" value="Genomic_DNA"/>
</dbReference>
<evidence type="ECO:0000256" key="2">
    <source>
        <dbReference type="ARBA" id="ARBA00022448"/>
    </source>
</evidence>
<keyword evidence="7 8" id="KW-0998">Cell outer membrane</keyword>
<dbReference type="PANTHER" id="PTHR30069:SF49">
    <property type="entry name" value="OUTER MEMBRANE PROTEIN C"/>
    <property type="match status" value="1"/>
</dbReference>
<feature type="chain" id="PRO_5015587022" evidence="10">
    <location>
        <begin position="44"/>
        <end position="763"/>
    </location>
</feature>
<gene>
    <name evidence="13" type="ORF">C7B64_07595</name>
</gene>
<dbReference type="SUPFAM" id="SSF56935">
    <property type="entry name" value="Porins"/>
    <property type="match status" value="1"/>
</dbReference>
<evidence type="ECO:0000256" key="7">
    <source>
        <dbReference type="ARBA" id="ARBA00023237"/>
    </source>
</evidence>
<evidence type="ECO:0000256" key="8">
    <source>
        <dbReference type="PROSITE-ProRule" id="PRU01360"/>
    </source>
</evidence>
<comment type="similarity">
    <text evidence="8 9">Belongs to the TonB-dependent receptor family.</text>
</comment>
<evidence type="ECO:0000256" key="9">
    <source>
        <dbReference type="RuleBase" id="RU003357"/>
    </source>
</evidence>
<reference evidence="13 14" key="1">
    <citation type="submission" date="2018-02" db="EMBL/GenBank/DDBJ databases">
        <authorList>
            <person name="Cohen D.B."/>
            <person name="Kent A.D."/>
        </authorList>
    </citation>
    <scope>NUCLEOTIDE SEQUENCE [LARGE SCALE GENOMIC DNA]</scope>
    <source>
        <strain evidence="13 14">CCAP 1448/3</strain>
    </source>
</reference>
<dbReference type="GO" id="GO:0044718">
    <property type="term" value="P:siderophore transmembrane transport"/>
    <property type="evidence" value="ECO:0007669"/>
    <property type="project" value="TreeGrafter"/>
</dbReference>
<evidence type="ECO:0000256" key="6">
    <source>
        <dbReference type="ARBA" id="ARBA00023136"/>
    </source>
</evidence>
<feature type="domain" description="TonB-dependent receptor plug" evidence="12">
    <location>
        <begin position="67"/>
        <end position="172"/>
    </location>
</feature>
<feature type="domain" description="TonB-dependent receptor-like beta-barrel" evidence="11">
    <location>
        <begin position="280"/>
        <end position="716"/>
    </location>
</feature>
<keyword evidence="2 8" id="KW-0813">Transport</keyword>
<keyword evidence="4 8" id="KW-0812">Transmembrane</keyword>
<evidence type="ECO:0000256" key="5">
    <source>
        <dbReference type="ARBA" id="ARBA00023077"/>
    </source>
</evidence>
<organism evidence="13 14">
    <name type="scientific">Merismopedia glauca CCAP 1448/3</name>
    <dbReference type="NCBI Taxonomy" id="1296344"/>
    <lineage>
        <taxon>Bacteria</taxon>
        <taxon>Bacillati</taxon>
        <taxon>Cyanobacteriota</taxon>
        <taxon>Cyanophyceae</taxon>
        <taxon>Synechococcales</taxon>
        <taxon>Merismopediaceae</taxon>
        <taxon>Merismopedia</taxon>
    </lineage>
</organism>
<keyword evidence="6 8" id="KW-0472">Membrane</keyword>
<keyword evidence="10" id="KW-0732">Signal</keyword>
<evidence type="ECO:0000256" key="4">
    <source>
        <dbReference type="ARBA" id="ARBA00022692"/>
    </source>
</evidence>
<dbReference type="Pfam" id="PF00593">
    <property type="entry name" value="TonB_dep_Rec_b-barrel"/>
    <property type="match status" value="1"/>
</dbReference>
<keyword evidence="5 9" id="KW-0798">TonB box</keyword>
<dbReference type="Gene3D" id="2.40.170.20">
    <property type="entry name" value="TonB-dependent receptor, beta-barrel domain"/>
    <property type="match status" value="1"/>
</dbReference>
<comment type="caution">
    <text evidence="13">The sequence shown here is derived from an EMBL/GenBank/DDBJ whole genome shotgun (WGS) entry which is preliminary data.</text>
</comment>
<sequence>MPRLSSGAVTHMKTHSKYQPVKLSASVQLSVIFLTLASSPSYADTAEVSAALDIPVVEVEGVRAHSVPLSGKEISERDIKTRSSTTLDTTRLLEDIPGLTVNEAGAISALPAIHGLADERLKIQVDGMDLSAACPNHMNSILSYINPVKVGSVKAFTGITPVSEGGDSIGGTIQVSSLSPVFAEVGKQLINGSVGTFYRSNGYAHGWNASAGFATDQLSFQYSESHLSSSNYRAAKNFKDASTWAPVLRNGLEKTDLDEVGSSSISGSVNKSLDMAFKRDGHLFQLGISQQSVGFEGFPNQRMDMTNNENTSFNFRYTGLFDWGDLNLKLFRQRVKHAMDMSYERSYAMPAMPMLSESQTEGGSLTASLPFLNDHLFKVGGDFKLYKLDDWWPPVQGMGPGAMCCNNFWNVRNGKRDRVGIFAEVESNWTEDWVTSLGVRTDMINADAGKVQGYSAGLYQTDANTFNAKSQGRRDQNYDWTALARYTPDRTQSYELGLARKSRSPSVYELYPWSSFTMAALMNNLVGDGNAYIGNMSLDPEIAHTANISADWHDENRSVWAAKANAYLTYVDNYIDAVRCTLASCGAANTTKTNGFVTLQYENHAAKLYGLDLSAYRVLANDGQLGQWTAKSMIGYVRGENTRTGDNLYHIMPLNGRFTLEHKLGGWTSQAEVQMVSAKTHVSAVRNETETDGYGLLNLRTSYSNKFMKVDLSLENALNKLYYSPLGGAYLGQGFSMTSGIIPWGINVPGMGRSANVAVTFFY</sequence>
<protein>
    <submittedName>
        <fullName evidence="13">TonB-dependent receptor</fullName>
    </submittedName>
</protein>
<dbReference type="InterPro" id="IPR037066">
    <property type="entry name" value="Plug_dom_sf"/>
</dbReference>
<reference evidence="13 14" key="2">
    <citation type="submission" date="2018-03" db="EMBL/GenBank/DDBJ databases">
        <title>The ancient ancestry and fast evolution of plastids.</title>
        <authorList>
            <person name="Moore K.R."/>
            <person name="Magnabosco C."/>
            <person name="Momper L."/>
            <person name="Gold D.A."/>
            <person name="Bosak T."/>
            <person name="Fournier G.P."/>
        </authorList>
    </citation>
    <scope>NUCLEOTIDE SEQUENCE [LARGE SCALE GENOMIC DNA]</scope>
    <source>
        <strain evidence="13 14">CCAP 1448/3</strain>
    </source>
</reference>
<dbReference type="GO" id="GO:0009279">
    <property type="term" value="C:cell outer membrane"/>
    <property type="evidence" value="ECO:0007669"/>
    <property type="project" value="UniProtKB-SubCell"/>
</dbReference>
<dbReference type="InterPro" id="IPR039426">
    <property type="entry name" value="TonB-dep_rcpt-like"/>
</dbReference>
<dbReference type="PANTHER" id="PTHR30069">
    <property type="entry name" value="TONB-DEPENDENT OUTER MEMBRANE RECEPTOR"/>
    <property type="match status" value="1"/>
</dbReference>
<keyword evidence="3 8" id="KW-1134">Transmembrane beta strand</keyword>
<keyword evidence="13" id="KW-0675">Receptor</keyword>
<dbReference type="PROSITE" id="PS52016">
    <property type="entry name" value="TONB_DEPENDENT_REC_3"/>
    <property type="match status" value="1"/>
</dbReference>
<proteinExistence type="inferred from homology"/>
<keyword evidence="14" id="KW-1185">Reference proteome</keyword>
<dbReference type="InterPro" id="IPR000531">
    <property type="entry name" value="Beta-barrel_TonB"/>
</dbReference>
<dbReference type="Gene3D" id="2.170.130.10">
    <property type="entry name" value="TonB-dependent receptor, plug domain"/>
    <property type="match status" value="1"/>
</dbReference>
<evidence type="ECO:0000256" key="10">
    <source>
        <dbReference type="SAM" id="SignalP"/>
    </source>
</evidence>
<dbReference type="AlphaFoldDB" id="A0A2T1C641"/>
<evidence type="ECO:0000259" key="11">
    <source>
        <dbReference type="Pfam" id="PF00593"/>
    </source>
</evidence>
<dbReference type="RefSeq" id="WP_106288039.1">
    <property type="nucleotide sequence ID" value="NZ_CAWNTC010000249.1"/>
</dbReference>